<name>A0A918DB45_9ACTN</name>
<evidence type="ECO:0000313" key="3">
    <source>
        <dbReference type="EMBL" id="GGN94840.1"/>
    </source>
</evidence>
<keyword evidence="2" id="KW-0812">Transmembrane</keyword>
<evidence type="ECO:0000256" key="2">
    <source>
        <dbReference type="SAM" id="Phobius"/>
    </source>
</evidence>
<keyword evidence="4" id="KW-1185">Reference proteome</keyword>
<organism evidence="3 4">
    <name type="scientific">Streptomyces albiflavescens</name>
    <dbReference type="NCBI Taxonomy" id="1623582"/>
    <lineage>
        <taxon>Bacteria</taxon>
        <taxon>Bacillati</taxon>
        <taxon>Actinomycetota</taxon>
        <taxon>Actinomycetes</taxon>
        <taxon>Kitasatosporales</taxon>
        <taxon>Streptomycetaceae</taxon>
        <taxon>Streptomyces</taxon>
    </lineage>
</organism>
<comment type="caution">
    <text evidence="3">The sequence shown here is derived from an EMBL/GenBank/DDBJ whole genome shotgun (WGS) entry which is preliminary data.</text>
</comment>
<dbReference type="InterPro" id="IPR021373">
    <property type="entry name" value="DUF2993"/>
</dbReference>
<dbReference type="Pfam" id="PF11209">
    <property type="entry name" value="LmeA"/>
    <property type="match status" value="1"/>
</dbReference>
<keyword evidence="2" id="KW-1133">Transmembrane helix</keyword>
<evidence type="ECO:0000313" key="4">
    <source>
        <dbReference type="Proteomes" id="UP000600365"/>
    </source>
</evidence>
<sequence>MPQPPYAYGDGDTYQSYEPYEPYEPPAPPRRRRPVFIAVAALLTLAVVPVVVDRVATARVEARTAKAFQQGMDTPERPEVHVRGFPVLTQLASGTLRHVDITAHDIPADGSARPLPLSELDLRLNGLRKSDNGQEARASSAEATAHLSYTDVSDALGIEVSQGTRPGQVGARVLLPFGDEVTVTTTVSAVSGNRIRFRNFQVTGGVLPTAGKALLDKVFEKPIQLRNIPEGLQLRSVTTTAHGLSARFSGESVTFHPDGASKTDLSQDNSSYRNA</sequence>
<dbReference type="EMBL" id="BMMM01000031">
    <property type="protein sequence ID" value="GGN94840.1"/>
    <property type="molecule type" value="Genomic_DNA"/>
</dbReference>
<feature type="region of interest" description="Disordered" evidence="1">
    <location>
        <begin position="1"/>
        <end position="29"/>
    </location>
</feature>
<gene>
    <name evidence="3" type="ORF">GCM10011579_094800</name>
</gene>
<feature type="compositionally biased region" description="Polar residues" evidence="1">
    <location>
        <begin position="263"/>
        <end position="275"/>
    </location>
</feature>
<reference evidence="3 4" key="1">
    <citation type="journal article" date="2014" name="Int. J. Syst. Evol. Microbiol.">
        <title>Complete genome sequence of Corynebacterium casei LMG S-19264T (=DSM 44701T), isolated from a smear-ripened cheese.</title>
        <authorList>
            <consortium name="US DOE Joint Genome Institute (JGI-PGF)"/>
            <person name="Walter F."/>
            <person name="Albersmeier A."/>
            <person name="Kalinowski J."/>
            <person name="Ruckert C."/>
        </authorList>
    </citation>
    <scope>NUCLEOTIDE SEQUENCE [LARGE SCALE GENOMIC DNA]</scope>
    <source>
        <strain evidence="3 4">CGMCC 4.7111</strain>
    </source>
</reference>
<proteinExistence type="predicted"/>
<keyword evidence="2" id="KW-0472">Membrane</keyword>
<accession>A0A918DB45</accession>
<dbReference type="AlphaFoldDB" id="A0A918DB45"/>
<dbReference type="Proteomes" id="UP000600365">
    <property type="component" value="Unassembled WGS sequence"/>
</dbReference>
<feature type="transmembrane region" description="Helical" evidence="2">
    <location>
        <begin position="35"/>
        <end position="56"/>
    </location>
</feature>
<dbReference type="RefSeq" id="WP_189192383.1">
    <property type="nucleotide sequence ID" value="NZ_BMMM01000031.1"/>
</dbReference>
<evidence type="ECO:0000256" key="1">
    <source>
        <dbReference type="SAM" id="MobiDB-lite"/>
    </source>
</evidence>
<evidence type="ECO:0008006" key="5">
    <source>
        <dbReference type="Google" id="ProtNLM"/>
    </source>
</evidence>
<protein>
    <recommendedName>
        <fullName evidence="5">DUF2993 domain-containing protein</fullName>
    </recommendedName>
</protein>
<feature type="region of interest" description="Disordered" evidence="1">
    <location>
        <begin position="252"/>
        <end position="275"/>
    </location>
</feature>